<organism evidence="2">
    <name type="scientific">Sesamum radiatum</name>
    <name type="common">Black benniseed</name>
    <dbReference type="NCBI Taxonomy" id="300843"/>
    <lineage>
        <taxon>Eukaryota</taxon>
        <taxon>Viridiplantae</taxon>
        <taxon>Streptophyta</taxon>
        <taxon>Embryophyta</taxon>
        <taxon>Tracheophyta</taxon>
        <taxon>Spermatophyta</taxon>
        <taxon>Magnoliopsida</taxon>
        <taxon>eudicotyledons</taxon>
        <taxon>Gunneridae</taxon>
        <taxon>Pentapetalae</taxon>
        <taxon>asterids</taxon>
        <taxon>lamiids</taxon>
        <taxon>Lamiales</taxon>
        <taxon>Pedaliaceae</taxon>
        <taxon>Sesamum</taxon>
    </lineage>
</organism>
<accession>A0AAW2MD48</accession>
<feature type="region of interest" description="Disordered" evidence="1">
    <location>
        <begin position="36"/>
        <end position="56"/>
    </location>
</feature>
<evidence type="ECO:0000313" key="2">
    <source>
        <dbReference type="EMBL" id="KAL0329227.1"/>
    </source>
</evidence>
<sequence>MLNCIFDFFALPSRFPGRSASFSSLAPLAPVPSPPKAVGTMANPPQCSTSSNTSTEEISPALLGPIRQIISTAIREQVAALAPARVATPSDVDVPKEEPKGVLVPAPCAVARQGPPRPASKRSPRQ</sequence>
<reference evidence="2" key="2">
    <citation type="journal article" date="2024" name="Plant">
        <title>Genomic evolution and insights into agronomic trait innovations of Sesamum species.</title>
        <authorList>
            <person name="Miao H."/>
            <person name="Wang L."/>
            <person name="Qu L."/>
            <person name="Liu H."/>
            <person name="Sun Y."/>
            <person name="Le M."/>
            <person name="Wang Q."/>
            <person name="Wei S."/>
            <person name="Zheng Y."/>
            <person name="Lin W."/>
            <person name="Duan Y."/>
            <person name="Cao H."/>
            <person name="Xiong S."/>
            <person name="Wang X."/>
            <person name="Wei L."/>
            <person name="Li C."/>
            <person name="Ma Q."/>
            <person name="Ju M."/>
            <person name="Zhao R."/>
            <person name="Li G."/>
            <person name="Mu C."/>
            <person name="Tian Q."/>
            <person name="Mei H."/>
            <person name="Zhang T."/>
            <person name="Gao T."/>
            <person name="Zhang H."/>
        </authorList>
    </citation>
    <scope>NUCLEOTIDE SEQUENCE</scope>
    <source>
        <strain evidence="2">G02</strain>
    </source>
</reference>
<evidence type="ECO:0000256" key="1">
    <source>
        <dbReference type="SAM" id="MobiDB-lite"/>
    </source>
</evidence>
<feature type="region of interest" description="Disordered" evidence="1">
    <location>
        <begin position="85"/>
        <end position="126"/>
    </location>
</feature>
<dbReference type="AlphaFoldDB" id="A0AAW2MD48"/>
<name>A0AAW2MD48_SESRA</name>
<comment type="caution">
    <text evidence="2">The sequence shown here is derived from an EMBL/GenBank/DDBJ whole genome shotgun (WGS) entry which is preliminary data.</text>
</comment>
<protein>
    <submittedName>
        <fullName evidence="2">Uncharacterized protein</fullName>
    </submittedName>
</protein>
<gene>
    <name evidence="2" type="ORF">Sradi_4909400</name>
</gene>
<reference evidence="2" key="1">
    <citation type="submission" date="2020-06" db="EMBL/GenBank/DDBJ databases">
        <authorList>
            <person name="Li T."/>
            <person name="Hu X."/>
            <person name="Zhang T."/>
            <person name="Song X."/>
            <person name="Zhang H."/>
            <person name="Dai N."/>
            <person name="Sheng W."/>
            <person name="Hou X."/>
            <person name="Wei L."/>
        </authorList>
    </citation>
    <scope>NUCLEOTIDE SEQUENCE</scope>
    <source>
        <strain evidence="2">G02</strain>
        <tissue evidence="2">Leaf</tissue>
    </source>
</reference>
<dbReference type="EMBL" id="JACGWJ010000022">
    <property type="protein sequence ID" value="KAL0329227.1"/>
    <property type="molecule type" value="Genomic_DNA"/>
</dbReference>
<proteinExistence type="predicted"/>